<feature type="transmembrane region" description="Helical" evidence="4">
    <location>
        <begin position="329"/>
        <end position="353"/>
    </location>
</feature>
<keyword evidence="6" id="KW-1185">Reference proteome</keyword>
<protein>
    <recommendedName>
        <fullName evidence="7">C-type lectin domain-containing protein</fullName>
    </recommendedName>
</protein>
<evidence type="ECO:0000256" key="1">
    <source>
        <dbReference type="ARBA" id="ARBA00022729"/>
    </source>
</evidence>
<evidence type="ECO:0000256" key="2">
    <source>
        <dbReference type="ARBA" id="ARBA00022737"/>
    </source>
</evidence>
<reference evidence="5 6" key="1">
    <citation type="submission" date="2015-09" db="EMBL/GenBank/DDBJ databases">
        <title>Trachymyrmex cornetzi WGS genome.</title>
        <authorList>
            <person name="Nygaard S."/>
            <person name="Hu H."/>
            <person name="Boomsma J."/>
            <person name="Zhang G."/>
        </authorList>
    </citation>
    <scope>NUCLEOTIDE SEQUENCE [LARGE SCALE GENOMIC DNA]</scope>
    <source>
        <strain evidence="5">Tcor2-1</strain>
        <tissue evidence="5">Whole body</tissue>
    </source>
</reference>
<dbReference type="Gene3D" id="3.10.100.10">
    <property type="entry name" value="Mannose-Binding Protein A, subunit A"/>
    <property type="match status" value="1"/>
</dbReference>
<evidence type="ECO:0000313" key="6">
    <source>
        <dbReference type="Proteomes" id="UP000078492"/>
    </source>
</evidence>
<sequence>NNLVQRNQGGLTIRADSSGTATSLKGWIHNNLFTENFNKPALFVEGRQSSPYQQMTIFRNYFTKNNAPYDNNIILKQVVSNVTFNYLHGNLGMHLLEISGFEKVRSQFYQSTSHNGFYKNYAVDREGRSTIIAGTPGQQYVDNVFFNPDNDYEMQTTNKSQQLEIWRSHIDARHNWWGYNETLAVAGRIRDREDSFELLQVDYQPFHMNNKSVLSGKCPPAWDLVGDTCYILIGAPMDFYNARDFCRSANASMPFIMGDYLELWKFARKQQERFDYSERVWVQQLERVDQCTMFTYQTIEIDHCAQPNLFICEIDPRVNIDPLSWRKDIVAVGVLGAVGVALALLTAAIVLWASKSKKRKLERLKRRNSIRQSLHSLRSVGSTSGFTELAYRRKPIATKHSTDTLNSNYKRMLNGGSLDSMDKSQLNSSIEDNQSYDVYEAHNPRYSPSTSDFKNTVQKYGAAQSVDNPVFDLAYRNEGFRNHSTFAVRNGTTDGAVAAAASNWSSPPNIQSTSVDESPTVYANNESSSYLNNTSTLPLHSSIALTDSMIELKRDIETSSGVYDPMDYLKPPYDSTTLTPSQASEPVPEYASDFQPPVPPHPYHYEAESRPKSEALLETNFDTGEEKPLRSKSEVLLETNLDAFLVNEPTELTQLSAATRSKSQPLETAM</sequence>
<keyword evidence="4" id="KW-0812">Transmembrane</keyword>
<dbReference type="GO" id="GO:0045217">
    <property type="term" value="P:cell-cell junction maintenance"/>
    <property type="evidence" value="ECO:0007669"/>
    <property type="project" value="TreeGrafter"/>
</dbReference>
<keyword evidence="3" id="KW-0325">Glycoprotein</keyword>
<keyword evidence="2" id="KW-0677">Repeat</keyword>
<dbReference type="AlphaFoldDB" id="A0A151JQ33"/>
<evidence type="ECO:0000256" key="4">
    <source>
        <dbReference type="SAM" id="Phobius"/>
    </source>
</evidence>
<dbReference type="STRING" id="471704.A0A151JQ33"/>
<name>A0A151JQ33_9HYME</name>
<evidence type="ECO:0008006" key="7">
    <source>
        <dbReference type="Google" id="ProtNLM"/>
    </source>
</evidence>
<keyword evidence="4" id="KW-1133">Transmembrane helix</keyword>
<dbReference type="InterPro" id="IPR053243">
    <property type="entry name" value="SJ_maturation_regulator"/>
</dbReference>
<gene>
    <name evidence="5" type="ORF">ALC57_01516</name>
</gene>
<keyword evidence="4" id="KW-0472">Membrane</keyword>
<dbReference type="InterPro" id="IPR016187">
    <property type="entry name" value="CTDL_fold"/>
</dbReference>
<feature type="non-terminal residue" evidence="5">
    <location>
        <position position="1"/>
    </location>
</feature>
<evidence type="ECO:0000256" key="3">
    <source>
        <dbReference type="ARBA" id="ARBA00023180"/>
    </source>
</evidence>
<dbReference type="EMBL" id="KQ978718">
    <property type="protein sequence ID" value="KYN29052.1"/>
    <property type="molecule type" value="Genomic_DNA"/>
</dbReference>
<dbReference type="PANTHER" id="PTHR47653">
    <property type="entry name" value="PROTEIN BARK BEETLE"/>
    <property type="match status" value="1"/>
</dbReference>
<dbReference type="SUPFAM" id="SSF56436">
    <property type="entry name" value="C-type lectin-like"/>
    <property type="match status" value="1"/>
</dbReference>
<accession>A0A151JQ33</accession>
<dbReference type="Proteomes" id="UP000078492">
    <property type="component" value="Unassembled WGS sequence"/>
</dbReference>
<dbReference type="GO" id="GO:0016020">
    <property type="term" value="C:membrane"/>
    <property type="evidence" value="ECO:0007669"/>
    <property type="project" value="TreeGrafter"/>
</dbReference>
<dbReference type="PANTHER" id="PTHR47653:SF1">
    <property type="entry name" value="DELETED IN MALIGNANT BRAIN TUMORS 1 PROTEIN"/>
    <property type="match status" value="1"/>
</dbReference>
<evidence type="ECO:0000313" key="5">
    <source>
        <dbReference type="EMBL" id="KYN29052.1"/>
    </source>
</evidence>
<keyword evidence="1" id="KW-0732">Signal</keyword>
<dbReference type="InterPro" id="IPR016186">
    <property type="entry name" value="C-type_lectin-like/link_sf"/>
</dbReference>
<proteinExistence type="predicted"/>
<organism evidence="5 6">
    <name type="scientific">Trachymyrmex cornetzi</name>
    <dbReference type="NCBI Taxonomy" id="471704"/>
    <lineage>
        <taxon>Eukaryota</taxon>
        <taxon>Metazoa</taxon>
        <taxon>Ecdysozoa</taxon>
        <taxon>Arthropoda</taxon>
        <taxon>Hexapoda</taxon>
        <taxon>Insecta</taxon>
        <taxon>Pterygota</taxon>
        <taxon>Neoptera</taxon>
        <taxon>Endopterygota</taxon>
        <taxon>Hymenoptera</taxon>
        <taxon>Apocrita</taxon>
        <taxon>Aculeata</taxon>
        <taxon>Formicoidea</taxon>
        <taxon>Formicidae</taxon>
        <taxon>Myrmicinae</taxon>
        <taxon>Trachymyrmex</taxon>
    </lineage>
</organism>